<feature type="transmembrane region" description="Helical" evidence="2">
    <location>
        <begin position="31"/>
        <end position="49"/>
    </location>
</feature>
<dbReference type="Proteomes" id="UP001167160">
    <property type="component" value="Unassembled WGS sequence"/>
</dbReference>
<sequence>MDERDQQWGPRPPEPPASRGQPRERRWYKSWFLWFFLAVQLVFIIWLAVGLGDATGTLQDCSGLSKEIPPGEVLSPYDKCQTENAGTETGTTIGAGLVIGLWVAVDFILAVSYGIYRLAKR</sequence>
<evidence type="ECO:0000256" key="1">
    <source>
        <dbReference type="SAM" id="MobiDB-lite"/>
    </source>
</evidence>
<keyword evidence="4" id="KW-1185">Reference proteome</keyword>
<comment type="caution">
    <text evidence="3">The sequence shown here is derived from an EMBL/GenBank/DDBJ whole genome shotgun (WGS) entry which is preliminary data.</text>
</comment>
<dbReference type="EMBL" id="JAMQGM010000002">
    <property type="protein sequence ID" value="MCM2576159.1"/>
    <property type="molecule type" value="Genomic_DNA"/>
</dbReference>
<keyword evidence="2" id="KW-0472">Membrane</keyword>
<evidence type="ECO:0000256" key="2">
    <source>
        <dbReference type="SAM" id="Phobius"/>
    </source>
</evidence>
<proteinExistence type="predicted"/>
<name>A0ABT0X0S1_9ACTN</name>
<protein>
    <submittedName>
        <fullName evidence="3">Uncharacterized protein</fullName>
    </submittedName>
</protein>
<evidence type="ECO:0000313" key="4">
    <source>
        <dbReference type="Proteomes" id="UP001167160"/>
    </source>
</evidence>
<accession>A0ABT0X0S1</accession>
<organism evidence="3 4">
    <name type="scientific">Streptomyces meridianus</name>
    <dbReference type="NCBI Taxonomy" id="2938945"/>
    <lineage>
        <taxon>Bacteria</taxon>
        <taxon>Bacillati</taxon>
        <taxon>Actinomycetota</taxon>
        <taxon>Actinomycetes</taxon>
        <taxon>Kitasatosporales</taxon>
        <taxon>Streptomycetaceae</taxon>
        <taxon>Streptomyces</taxon>
    </lineage>
</organism>
<keyword evidence="2" id="KW-1133">Transmembrane helix</keyword>
<feature type="transmembrane region" description="Helical" evidence="2">
    <location>
        <begin position="93"/>
        <end position="116"/>
    </location>
</feature>
<feature type="region of interest" description="Disordered" evidence="1">
    <location>
        <begin position="1"/>
        <end position="23"/>
    </location>
</feature>
<gene>
    <name evidence="3" type="ORF">M1E25_02125</name>
</gene>
<reference evidence="3" key="1">
    <citation type="journal article" date="2023" name="Int. J. Syst. Evol. Microbiol.">
        <title>Streptomyces meridianus sp. nov. isolated from brackish water of the Tagus estuary in Alcochete, Portugal.</title>
        <authorList>
            <person name="Santos J.D.N."/>
            <person name="Klimek D."/>
            <person name="Calusinska M."/>
            <person name="Lobo Da Cunha A."/>
            <person name="Catita J."/>
            <person name="Goncalves H."/>
            <person name="Gonzalez I."/>
            <person name="Reyes F."/>
            <person name="Lage O.M."/>
        </authorList>
    </citation>
    <scope>NUCLEOTIDE SEQUENCE</scope>
    <source>
        <strain evidence="3">MTZ3.1</strain>
    </source>
</reference>
<dbReference type="RefSeq" id="WP_251408536.1">
    <property type="nucleotide sequence ID" value="NZ_JAMQGM010000002.1"/>
</dbReference>
<keyword evidence="2" id="KW-0812">Transmembrane</keyword>
<evidence type="ECO:0000313" key="3">
    <source>
        <dbReference type="EMBL" id="MCM2576159.1"/>
    </source>
</evidence>